<feature type="region of interest" description="Disordered" evidence="1">
    <location>
        <begin position="72"/>
        <end position="118"/>
    </location>
</feature>
<evidence type="ECO:0000313" key="2">
    <source>
        <dbReference type="EMBL" id="AJF98148.1"/>
    </source>
</evidence>
<dbReference type="GeneID" id="23463065"/>
<dbReference type="RefSeq" id="YP_009120383.1">
    <property type="nucleotide sequence ID" value="NC_026440.1"/>
</dbReference>
<proteinExistence type="predicted"/>
<feature type="region of interest" description="Disordered" evidence="1">
    <location>
        <begin position="1"/>
        <end position="23"/>
    </location>
</feature>
<protein>
    <submittedName>
        <fullName evidence="2">Uncharacterized protein</fullName>
    </submittedName>
</protein>
<dbReference type="Proteomes" id="UP000202511">
    <property type="component" value="Segment"/>
</dbReference>
<accession>A0A0B5IZ55</accession>
<evidence type="ECO:0000313" key="3">
    <source>
        <dbReference type="Proteomes" id="UP000202511"/>
    </source>
</evidence>
<dbReference type="EMBL" id="KP136319">
    <property type="protein sequence ID" value="AJF98148.1"/>
    <property type="molecule type" value="Genomic_DNA"/>
</dbReference>
<feature type="compositionally biased region" description="Basic and acidic residues" evidence="1">
    <location>
        <begin position="83"/>
        <end position="100"/>
    </location>
</feature>
<sequence>MVEKIRGKGWGQRARLRPGGGDAHTHTYCVVKTTPAVAPVFFLWLPGRTVVLPSVSVLTRLRGLCLLRWDKKKPRPCAGSSSTEKKRSQNKPANDDENKTTRKLQKKKVEKNGADRGL</sequence>
<dbReference type="KEGG" id="vg:23463065"/>
<reference evidence="2 3" key="1">
    <citation type="journal article" date="2015" name="Parasitol. Res.">
        <title>Viruses in close associations with free-living amoebae.</title>
        <authorList>
            <person name="Scheid P."/>
        </authorList>
    </citation>
    <scope>NUCLEOTIDE SEQUENCE [LARGE SCALE GENOMIC DNA]</scope>
    <source>
        <strain evidence="2">KlaHel</strain>
    </source>
</reference>
<name>A0A0B5IZ55_9VIRU</name>
<evidence type="ECO:0000256" key="1">
    <source>
        <dbReference type="SAM" id="MobiDB-lite"/>
    </source>
</evidence>
<organism evidence="2 3">
    <name type="scientific">Pandoravirus inopinatum</name>
    <dbReference type="NCBI Taxonomy" id="1605721"/>
    <lineage>
        <taxon>Viruses</taxon>
        <taxon>Pandoravirus</taxon>
    </lineage>
</organism>